<gene>
    <name evidence="1" type="ORF">DEACI_0214</name>
    <name evidence="2" type="ORF">DEACI_2249</name>
</gene>
<protein>
    <submittedName>
        <fullName evidence="1">Uncharacterized protein</fullName>
    </submittedName>
</protein>
<dbReference type="RefSeq" id="WP_240983372.1">
    <property type="nucleotide sequence ID" value="NZ_CDGJ01000065.1"/>
</dbReference>
<name>A0A8S0W1N1_9FIRM</name>
<keyword evidence="3" id="KW-1185">Reference proteome</keyword>
<evidence type="ECO:0000313" key="3">
    <source>
        <dbReference type="Proteomes" id="UP001071230"/>
    </source>
</evidence>
<dbReference type="KEGG" id="aacx:DEACI_0214"/>
<reference evidence="2" key="1">
    <citation type="submission" date="2014-11" db="EMBL/GenBank/DDBJ databases">
        <authorList>
            <person name="Hornung B.V."/>
        </authorList>
    </citation>
    <scope>NUCLEOTIDE SEQUENCE</scope>
    <source>
        <strain evidence="2">INE</strain>
    </source>
</reference>
<reference evidence="1" key="2">
    <citation type="submission" date="2020-01" db="EMBL/GenBank/DDBJ databases">
        <authorList>
            <person name="Hornung B."/>
        </authorList>
    </citation>
    <scope>NUCLEOTIDE SEQUENCE</scope>
    <source>
        <strain evidence="1">PacBioINE</strain>
    </source>
</reference>
<accession>A0A8S0W1N1</accession>
<organism evidence="1">
    <name type="scientific">Acididesulfobacillus acetoxydans</name>
    <dbReference type="NCBI Taxonomy" id="1561005"/>
    <lineage>
        <taxon>Bacteria</taxon>
        <taxon>Bacillati</taxon>
        <taxon>Bacillota</taxon>
        <taxon>Clostridia</taxon>
        <taxon>Eubacteriales</taxon>
        <taxon>Peptococcaceae</taxon>
        <taxon>Acididesulfobacillus</taxon>
    </lineage>
</organism>
<evidence type="ECO:0000313" key="2">
    <source>
        <dbReference type="EMBL" id="CEJ07783.1"/>
    </source>
</evidence>
<dbReference type="AlphaFoldDB" id="A0A8S0W1N1"/>
<evidence type="ECO:0000313" key="1">
    <source>
        <dbReference type="EMBL" id="CAA7599588.1"/>
    </source>
</evidence>
<dbReference type="EMBL" id="CDGJ01000065">
    <property type="protein sequence ID" value="CEJ07783.1"/>
    <property type="molecule type" value="Genomic_DNA"/>
</dbReference>
<sequence length="69" mass="7218">MKALRRDLDRRRSGSASLQWFTAAEGATTGTTQKSGGNVGVLLAMLSRVLDRGCSARGAQKGLPGKVTV</sequence>
<dbReference type="EMBL" id="LR746496">
    <property type="protein sequence ID" value="CAA7599588.1"/>
    <property type="molecule type" value="Genomic_DNA"/>
</dbReference>
<dbReference type="Proteomes" id="UP000836597">
    <property type="component" value="Chromosome"/>
</dbReference>
<proteinExistence type="predicted"/>
<dbReference type="Proteomes" id="UP001071230">
    <property type="component" value="Unassembled WGS sequence"/>
</dbReference>